<proteinExistence type="predicted"/>
<name>A0AAU7PMP7_9FIRM</name>
<dbReference type="Pfam" id="PF19546">
    <property type="entry name" value="DUF6070"/>
    <property type="match status" value="1"/>
</dbReference>
<evidence type="ECO:0000313" key="1">
    <source>
        <dbReference type="EMBL" id="XBS53548.1"/>
    </source>
</evidence>
<reference evidence="1" key="1">
    <citation type="submission" date="2024-06" db="EMBL/GenBank/DDBJ databases">
        <title>Lacrimispora cavernae sp. nov., a novel anaerobe isolated from bat guano pile inside a cave.</title>
        <authorList>
            <person name="Miller S.L."/>
            <person name="Lu N."/>
            <person name="King J."/>
            <person name="Sankaranarayanan K."/>
            <person name="Lawson P.A."/>
        </authorList>
    </citation>
    <scope>NUCLEOTIDE SEQUENCE</scope>
    <source>
        <strain evidence="1">BS-2</strain>
    </source>
</reference>
<dbReference type="InterPro" id="IPR045714">
    <property type="entry name" value="DUF6070"/>
</dbReference>
<dbReference type="PROSITE" id="PS51257">
    <property type="entry name" value="PROKAR_LIPOPROTEIN"/>
    <property type="match status" value="1"/>
</dbReference>
<organism evidence="1">
    <name type="scientific">Lacrimispora sp. BS-2</name>
    <dbReference type="NCBI Taxonomy" id="3151850"/>
    <lineage>
        <taxon>Bacteria</taxon>
        <taxon>Bacillati</taxon>
        <taxon>Bacillota</taxon>
        <taxon>Clostridia</taxon>
        <taxon>Lachnospirales</taxon>
        <taxon>Lachnospiraceae</taxon>
        <taxon>Lacrimispora</taxon>
    </lineage>
</organism>
<dbReference type="EMBL" id="CP157940">
    <property type="protein sequence ID" value="XBS53548.1"/>
    <property type="molecule type" value="Genomic_DNA"/>
</dbReference>
<dbReference type="AlphaFoldDB" id="A0AAU7PMP7"/>
<dbReference type="RefSeq" id="WP_349945613.1">
    <property type="nucleotide sequence ID" value="NZ_CP157940.1"/>
</dbReference>
<accession>A0AAU7PMP7</accession>
<sequence length="398" mass="46530">MNRRKLIAGIAAIIFVLTGCRGASKDPLTGKEAIESEGNQQNQGEDVSIELAELCKDIYQQSKKNKTLGSLETVQKMVNRLGERGYAVVDQDNQLNMENQELVEAFCKNVAEKQDAELLLIIVLNNGEFVQFNFNTKEGKVDVSAKSLFWQENELVNLYTDNYQPNTWVFSEYGYLFFDKYYMAGFSGPYDHVAVRVKPLDNIYRELNRKYILPIGYHLNNLFTIDWNENEYKNLNFYDLFDILYQLKFSTYNPYSSDYDGKISQIPKTEFEGIIMENFKIRSQILQEKVKYMDSNSMYEYRPRGLYDCGSDTEIPYPEVIDYENQDDGTIELTVNAVWPKMNLETAFQHKVVIRPLPDGKFQYVSNQVIPSENNVEPTWYVNRLTEEEWKEYYKTIK</sequence>
<gene>
    <name evidence="1" type="ORF">ABFV83_17305</name>
</gene>
<protein>
    <submittedName>
        <fullName evidence="1">DUF6070 family protein</fullName>
    </submittedName>
</protein>